<dbReference type="InterPro" id="IPR001466">
    <property type="entry name" value="Beta-lactam-related"/>
</dbReference>
<dbReference type="PANTHER" id="PTHR43283">
    <property type="entry name" value="BETA-LACTAMASE-RELATED"/>
    <property type="match status" value="1"/>
</dbReference>
<dbReference type="AlphaFoldDB" id="A0AAV4ZH33"/>
<evidence type="ECO:0000256" key="1">
    <source>
        <dbReference type="SAM" id="SignalP"/>
    </source>
</evidence>
<dbReference type="Proteomes" id="UP001055247">
    <property type="component" value="Unassembled WGS sequence"/>
</dbReference>
<evidence type="ECO:0000313" key="3">
    <source>
        <dbReference type="EMBL" id="GJD87325.1"/>
    </source>
</evidence>
<dbReference type="RefSeq" id="WP_238229564.1">
    <property type="nucleotide sequence ID" value="NZ_BPQO01000003.1"/>
</dbReference>
<accession>A0AAV4ZH33</accession>
<name>A0AAV4ZH33_9HYPH</name>
<reference evidence="3" key="1">
    <citation type="journal article" date="2016" name="Front. Microbiol.">
        <title>Genome Sequence of the Piezophilic, Mesophilic Sulfate-Reducing Bacterium Desulfovibrio indicus J2T.</title>
        <authorList>
            <person name="Cao J."/>
            <person name="Maignien L."/>
            <person name="Shao Z."/>
            <person name="Alain K."/>
            <person name="Jebbar M."/>
        </authorList>
    </citation>
    <scope>NUCLEOTIDE SEQUENCE</scope>
    <source>
        <strain evidence="3">DSM 16372</strain>
    </source>
</reference>
<keyword evidence="4" id="KW-1185">Reference proteome</keyword>
<dbReference type="Gene3D" id="3.40.710.10">
    <property type="entry name" value="DD-peptidase/beta-lactamase superfamily"/>
    <property type="match status" value="1"/>
</dbReference>
<evidence type="ECO:0000313" key="4">
    <source>
        <dbReference type="Proteomes" id="UP001055247"/>
    </source>
</evidence>
<feature type="chain" id="PRO_5043977563" description="Beta-lactamase-related domain-containing protein" evidence="1">
    <location>
        <begin position="22"/>
        <end position="431"/>
    </location>
</feature>
<reference evidence="3" key="2">
    <citation type="submission" date="2021-08" db="EMBL/GenBank/DDBJ databases">
        <authorList>
            <person name="Tani A."/>
            <person name="Ola A."/>
            <person name="Ogura Y."/>
            <person name="Katsura K."/>
            <person name="Hayashi T."/>
        </authorList>
    </citation>
    <scope>NUCLEOTIDE SEQUENCE</scope>
    <source>
        <strain evidence="3">DSM 16372</strain>
    </source>
</reference>
<feature type="domain" description="Beta-lactamase-related" evidence="2">
    <location>
        <begin position="54"/>
        <end position="413"/>
    </location>
</feature>
<protein>
    <recommendedName>
        <fullName evidence="2">Beta-lactamase-related domain-containing protein</fullName>
    </recommendedName>
</protein>
<dbReference type="PANTHER" id="PTHR43283:SF3">
    <property type="entry name" value="BETA-LACTAMASE FAMILY PROTEIN (AFU_ORTHOLOGUE AFUA_5G07500)"/>
    <property type="match status" value="1"/>
</dbReference>
<dbReference type="InterPro" id="IPR050789">
    <property type="entry name" value="Diverse_Enzym_Activities"/>
</dbReference>
<comment type="caution">
    <text evidence="3">The sequence shown here is derived from an EMBL/GenBank/DDBJ whole genome shotgun (WGS) entry which is preliminary data.</text>
</comment>
<dbReference type="Pfam" id="PF00144">
    <property type="entry name" value="Beta-lactamase"/>
    <property type="match status" value="1"/>
</dbReference>
<keyword evidence="1" id="KW-0732">Signal</keyword>
<dbReference type="SUPFAM" id="SSF56601">
    <property type="entry name" value="beta-lactamase/transpeptidase-like"/>
    <property type="match status" value="1"/>
</dbReference>
<organism evidence="3 4">
    <name type="scientific">Methylobacterium hispanicum</name>
    <dbReference type="NCBI Taxonomy" id="270350"/>
    <lineage>
        <taxon>Bacteria</taxon>
        <taxon>Pseudomonadati</taxon>
        <taxon>Pseudomonadota</taxon>
        <taxon>Alphaproteobacteria</taxon>
        <taxon>Hyphomicrobiales</taxon>
        <taxon>Methylobacteriaceae</taxon>
        <taxon>Methylobacterium</taxon>
    </lineage>
</organism>
<dbReference type="EMBL" id="BPQO01000003">
    <property type="protein sequence ID" value="GJD87325.1"/>
    <property type="molecule type" value="Genomic_DNA"/>
</dbReference>
<evidence type="ECO:0000259" key="2">
    <source>
        <dbReference type="Pfam" id="PF00144"/>
    </source>
</evidence>
<dbReference type="InterPro" id="IPR012338">
    <property type="entry name" value="Beta-lactam/transpept-like"/>
</dbReference>
<gene>
    <name evidence="3" type="ORF">BHAOGJBA_0827</name>
</gene>
<proteinExistence type="predicted"/>
<feature type="signal peptide" evidence="1">
    <location>
        <begin position="1"/>
        <end position="21"/>
    </location>
</feature>
<sequence length="431" mass="45844">MVLRRLVSALALVGLASASLAQEAPQPPPQPLPRADPAAMGFSPERLARIGTVLDREVAEGRMPGAVLIIAREGRVVFHEAYGFRDKAAGAPMPRDALFNIASMTKPMTAVAVLGLAERGDLVLDDPVSAYLPGRFADQRVASLDLAGKLAGTVPAARPVSLRDLLTHTSGLVYGGRGTTEVHRMLPAGSVAAAKDLDGDRFLDALQAAPLLHQPGTVWDYGFGLDVAGLVVERLTGRTLDAYLAETVFGPLGMRDTGFVIPPGSADRYARALPEDPATGKPQVLEPDATRPTRFACGGGCAVSSAEDYLRFALALMNEGELGGRRVLSPVFTRAMLTDQLGPGVRNLIGNADPTRADYGFGLGLAVRTRPGVVRLLGSVGDFSWPGSSGTNWWVDPGRKLAVVFMAHTPGTARWRYRYLINSLVYQALER</sequence>